<organism evidence="1">
    <name type="scientific">Arundo donax</name>
    <name type="common">Giant reed</name>
    <name type="synonym">Donax arundinaceus</name>
    <dbReference type="NCBI Taxonomy" id="35708"/>
    <lineage>
        <taxon>Eukaryota</taxon>
        <taxon>Viridiplantae</taxon>
        <taxon>Streptophyta</taxon>
        <taxon>Embryophyta</taxon>
        <taxon>Tracheophyta</taxon>
        <taxon>Spermatophyta</taxon>
        <taxon>Magnoliopsida</taxon>
        <taxon>Liliopsida</taxon>
        <taxon>Poales</taxon>
        <taxon>Poaceae</taxon>
        <taxon>PACMAD clade</taxon>
        <taxon>Arundinoideae</taxon>
        <taxon>Arundineae</taxon>
        <taxon>Arundo</taxon>
    </lineage>
</organism>
<reference evidence="1" key="1">
    <citation type="submission" date="2014-09" db="EMBL/GenBank/DDBJ databases">
        <authorList>
            <person name="Magalhaes I.L.F."/>
            <person name="Oliveira U."/>
            <person name="Santos F.R."/>
            <person name="Vidigal T.H.D.A."/>
            <person name="Brescovit A.D."/>
            <person name="Santos A.J."/>
        </authorList>
    </citation>
    <scope>NUCLEOTIDE SEQUENCE</scope>
    <source>
        <tissue evidence="1">Shoot tissue taken approximately 20 cm above the soil surface</tissue>
    </source>
</reference>
<reference evidence="1" key="2">
    <citation type="journal article" date="2015" name="Data Brief">
        <title>Shoot transcriptome of the giant reed, Arundo donax.</title>
        <authorList>
            <person name="Barrero R.A."/>
            <person name="Guerrero F.D."/>
            <person name="Moolhuijzen P."/>
            <person name="Goolsby J.A."/>
            <person name="Tidwell J."/>
            <person name="Bellgard S.E."/>
            <person name="Bellgard M.I."/>
        </authorList>
    </citation>
    <scope>NUCLEOTIDE SEQUENCE</scope>
    <source>
        <tissue evidence="1">Shoot tissue taken approximately 20 cm above the soil surface</tissue>
    </source>
</reference>
<name>A0A0A8ZZ76_ARUDO</name>
<dbReference type="AlphaFoldDB" id="A0A0A8ZZ76"/>
<sequence length="31" mass="3483">MGIIFFPNVLKVRLFKSDTSADINISSKHCT</sequence>
<protein>
    <submittedName>
        <fullName evidence="1">Uncharacterized protein</fullName>
    </submittedName>
</protein>
<dbReference type="EMBL" id="GBRH01255835">
    <property type="protein sequence ID" value="JAD42060.1"/>
    <property type="molecule type" value="Transcribed_RNA"/>
</dbReference>
<accession>A0A0A8ZZ76</accession>
<evidence type="ECO:0000313" key="1">
    <source>
        <dbReference type="EMBL" id="JAD42060.1"/>
    </source>
</evidence>
<proteinExistence type="predicted"/>